<feature type="transmembrane region" description="Helical" evidence="1">
    <location>
        <begin position="38"/>
        <end position="55"/>
    </location>
</feature>
<dbReference type="AlphaFoldDB" id="A0AA91VBR2"/>
<protein>
    <submittedName>
        <fullName evidence="2">Uncharacterized protein</fullName>
    </submittedName>
</protein>
<reference evidence="2 3" key="1">
    <citation type="submission" date="2017-09" db="EMBL/GenBank/DDBJ databases">
        <title>Large-scale bioinformatics analysis of Bacillus genomes uncovers conserved roles of natural products in bacterial physiology.</title>
        <authorList>
            <consortium name="Agbiome Team Llc"/>
            <person name="Bleich R.M."/>
            <person name="Grubbs K.J."/>
            <person name="Santa Maria K.C."/>
            <person name="Allen S.E."/>
            <person name="Farag S."/>
            <person name="Shank E.A."/>
            <person name="Bowers A."/>
        </authorList>
    </citation>
    <scope>NUCLEOTIDE SEQUENCE [LARGE SCALE GENOMIC DNA]</scope>
    <source>
        <strain evidence="2 3">AFS092012</strain>
    </source>
</reference>
<evidence type="ECO:0000313" key="3">
    <source>
        <dbReference type="Proteomes" id="UP000221020"/>
    </source>
</evidence>
<gene>
    <name evidence="2" type="ORF">CON65_13680</name>
</gene>
<proteinExistence type="predicted"/>
<feature type="transmembrane region" description="Helical" evidence="1">
    <location>
        <begin position="67"/>
        <end position="85"/>
    </location>
</feature>
<dbReference type="EMBL" id="NVOR01000045">
    <property type="protein sequence ID" value="PED82071.1"/>
    <property type="molecule type" value="Genomic_DNA"/>
</dbReference>
<evidence type="ECO:0000313" key="2">
    <source>
        <dbReference type="EMBL" id="PED82071.1"/>
    </source>
</evidence>
<keyword evidence="1" id="KW-1133">Transmembrane helix</keyword>
<dbReference type="Proteomes" id="UP000221020">
    <property type="component" value="Unassembled WGS sequence"/>
</dbReference>
<accession>A0AA91VBR2</accession>
<sequence length="92" mass="10792">MLLVLQLLIHPVTFIFVILPLLSIVLGALLYKSKWLSVLFSFFIPPIFFIIVSGWDLRVVLISFDAWILYGTFYSILSYITVMIIRRRKKLQ</sequence>
<feature type="transmembrane region" description="Helical" evidence="1">
    <location>
        <begin position="12"/>
        <end position="31"/>
    </location>
</feature>
<keyword evidence="1" id="KW-0812">Transmembrane</keyword>
<name>A0AA91VBR2_9BACI</name>
<organism evidence="2 3">
    <name type="scientific">Bacillus pseudomycoides</name>
    <dbReference type="NCBI Taxonomy" id="64104"/>
    <lineage>
        <taxon>Bacteria</taxon>
        <taxon>Bacillati</taxon>
        <taxon>Bacillota</taxon>
        <taxon>Bacilli</taxon>
        <taxon>Bacillales</taxon>
        <taxon>Bacillaceae</taxon>
        <taxon>Bacillus</taxon>
        <taxon>Bacillus cereus group</taxon>
    </lineage>
</organism>
<comment type="caution">
    <text evidence="2">The sequence shown here is derived from an EMBL/GenBank/DDBJ whole genome shotgun (WGS) entry which is preliminary data.</text>
</comment>
<evidence type="ECO:0000256" key="1">
    <source>
        <dbReference type="SAM" id="Phobius"/>
    </source>
</evidence>
<keyword evidence="1" id="KW-0472">Membrane</keyword>